<dbReference type="RefSeq" id="WP_380862924.1">
    <property type="nucleotide sequence ID" value="NZ_JBHRXV010000011.1"/>
</dbReference>
<proteinExistence type="inferred from homology"/>
<comment type="caution">
    <text evidence="6">The sequence shown here is derived from an EMBL/GenBank/DDBJ whole genome shotgun (WGS) entry which is preliminary data.</text>
</comment>
<evidence type="ECO:0000313" key="7">
    <source>
        <dbReference type="Proteomes" id="UP001595615"/>
    </source>
</evidence>
<sequence length="130" mass="14112">MLTGKCHCGAISYEAEGEPEHHALCHCTDCRGCAGAPMVGWIAFKEAQVRIKGTPVTYKSSEHGRRDFCGTCGTGLFYRNAPVFPGVVDIQSSTLDNAADMAPGAQIQAAERLPWVKQLNEIHAFERYPG</sequence>
<dbReference type="EMBL" id="JBHRXV010000011">
    <property type="protein sequence ID" value="MFC3713946.1"/>
    <property type="molecule type" value="Genomic_DNA"/>
</dbReference>
<reference evidence="7" key="1">
    <citation type="journal article" date="2019" name="Int. J. Syst. Evol. Microbiol.">
        <title>The Global Catalogue of Microorganisms (GCM) 10K type strain sequencing project: providing services to taxonomists for standard genome sequencing and annotation.</title>
        <authorList>
            <consortium name="The Broad Institute Genomics Platform"/>
            <consortium name="The Broad Institute Genome Sequencing Center for Infectious Disease"/>
            <person name="Wu L."/>
            <person name="Ma J."/>
        </authorList>
    </citation>
    <scope>NUCLEOTIDE SEQUENCE [LARGE SCALE GENOMIC DNA]</scope>
    <source>
        <strain evidence="7">KCTC 42644</strain>
    </source>
</reference>
<evidence type="ECO:0000256" key="4">
    <source>
        <dbReference type="ARBA" id="ARBA00023239"/>
    </source>
</evidence>
<organism evidence="6 7">
    <name type="scientific">Sphingoaurantiacus capsulatus</name>
    <dbReference type="NCBI Taxonomy" id="1771310"/>
    <lineage>
        <taxon>Bacteria</taxon>
        <taxon>Pseudomonadati</taxon>
        <taxon>Pseudomonadota</taxon>
        <taxon>Alphaproteobacteria</taxon>
        <taxon>Sphingomonadales</taxon>
        <taxon>Sphingosinicellaceae</taxon>
        <taxon>Sphingoaurantiacus</taxon>
    </lineage>
</organism>
<dbReference type="PANTHER" id="PTHR33337:SF40">
    <property type="entry name" value="CENP-V_GFA DOMAIN-CONTAINING PROTEIN-RELATED"/>
    <property type="match status" value="1"/>
</dbReference>
<evidence type="ECO:0000313" key="6">
    <source>
        <dbReference type="EMBL" id="MFC3713946.1"/>
    </source>
</evidence>
<evidence type="ECO:0000256" key="2">
    <source>
        <dbReference type="ARBA" id="ARBA00022723"/>
    </source>
</evidence>
<keyword evidence="4" id="KW-0456">Lyase</keyword>
<protein>
    <submittedName>
        <fullName evidence="6">GFA family protein</fullName>
    </submittedName>
</protein>
<feature type="domain" description="CENP-V/GFA" evidence="5">
    <location>
        <begin position="2"/>
        <end position="116"/>
    </location>
</feature>
<dbReference type="Gene3D" id="3.90.1590.10">
    <property type="entry name" value="glutathione-dependent formaldehyde- activating enzyme (gfa)"/>
    <property type="match status" value="1"/>
</dbReference>
<name>A0ABV7XDE9_9SPHN</name>
<dbReference type="PANTHER" id="PTHR33337">
    <property type="entry name" value="GFA DOMAIN-CONTAINING PROTEIN"/>
    <property type="match status" value="1"/>
</dbReference>
<dbReference type="Proteomes" id="UP001595615">
    <property type="component" value="Unassembled WGS sequence"/>
</dbReference>
<dbReference type="InterPro" id="IPR006913">
    <property type="entry name" value="CENP-V/GFA"/>
</dbReference>
<dbReference type="SUPFAM" id="SSF51316">
    <property type="entry name" value="Mss4-like"/>
    <property type="match status" value="1"/>
</dbReference>
<gene>
    <name evidence="6" type="ORF">ACFOMD_15340</name>
</gene>
<comment type="similarity">
    <text evidence="1">Belongs to the Gfa family.</text>
</comment>
<dbReference type="InterPro" id="IPR011057">
    <property type="entry name" value="Mss4-like_sf"/>
</dbReference>
<keyword evidence="2" id="KW-0479">Metal-binding</keyword>
<keyword evidence="3" id="KW-0862">Zinc</keyword>
<evidence type="ECO:0000259" key="5">
    <source>
        <dbReference type="PROSITE" id="PS51891"/>
    </source>
</evidence>
<dbReference type="Pfam" id="PF04828">
    <property type="entry name" value="GFA"/>
    <property type="match status" value="1"/>
</dbReference>
<dbReference type="PROSITE" id="PS51891">
    <property type="entry name" value="CENP_V_GFA"/>
    <property type="match status" value="1"/>
</dbReference>
<keyword evidence="7" id="KW-1185">Reference proteome</keyword>
<accession>A0ABV7XDE9</accession>
<evidence type="ECO:0000256" key="1">
    <source>
        <dbReference type="ARBA" id="ARBA00005495"/>
    </source>
</evidence>
<evidence type="ECO:0000256" key="3">
    <source>
        <dbReference type="ARBA" id="ARBA00022833"/>
    </source>
</evidence>